<dbReference type="AlphaFoldDB" id="A0A317SGV1"/>
<dbReference type="InterPro" id="IPR007219">
    <property type="entry name" value="XnlR_reg_dom"/>
</dbReference>
<dbReference type="PANTHER" id="PTHR31668:SF26">
    <property type="entry name" value="GLUCOSE TRANSPORT TRANSCRIPTION REGULATOR RGT1-RELATED"/>
    <property type="match status" value="1"/>
</dbReference>
<feature type="domain" description="Zn(2)-C6 fungal-type" evidence="7">
    <location>
        <begin position="19"/>
        <end position="57"/>
    </location>
</feature>
<dbReference type="Pfam" id="PF00172">
    <property type="entry name" value="Zn_clus"/>
    <property type="match status" value="1"/>
</dbReference>
<evidence type="ECO:0000256" key="4">
    <source>
        <dbReference type="ARBA" id="ARBA00023163"/>
    </source>
</evidence>
<dbReference type="CDD" id="cd00067">
    <property type="entry name" value="GAL4"/>
    <property type="match status" value="1"/>
</dbReference>
<name>A0A317SGV1_9PEZI</name>
<evidence type="ECO:0000313" key="8">
    <source>
        <dbReference type="EMBL" id="PWW73643.1"/>
    </source>
</evidence>
<dbReference type="GO" id="GO:0003677">
    <property type="term" value="F:DNA binding"/>
    <property type="evidence" value="ECO:0007669"/>
    <property type="project" value="UniProtKB-KW"/>
</dbReference>
<dbReference type="SMART" id="SM00066">
    <property type="entry name" value="GAL4"/>
    <property type="match status" value="1"/>
</dbReference>
<dbReference type="GO" id="GO:0006351">
    <property type="term" value="P:DNA-templated transcription"/>
    <property type="evidence" value="ECO:0007669"/>
    <property type="project" value="InterPro"/>
</dbReference>
<sequence length="436" mass="48113">MADDTEPGSSVKRLKTARACDQCRRVRSRCDIETPHAGENEGNNCARCKRRNLDCAFILPIRETRGKRVTAQKQDLNSPTRESPSTEASRTFATPSTVNAYPDPTEGFGAFLANYIPIITPEDISHDSSILLNFCAWLLTALCSESSPDPVADRLRTSLEAYMLTKSPFKTPALHNVQALMLLALLVDEKSYGLKFTMAVRMACSLGWNLQPSDAEEGDGSAYVRNLWWALVIQDIWLYLYSGLPMVINYKDFAVPRLTETTPPLFAHLLTLSEILRSIIRPTSLAESTPRLAPTPHQALLVWESSFALVETQVDTPISPTAAASEKFMSPASVVQFLHTTVLALLILDGSDEIVRTNPEVRLSHALGLHVEFPNVFRRFGVLGRCAVICALAMVRLGRGAELGEWERVVGEGVWGRVVDKGQSGGGWKVVWEVGE</sequence>
<dbReference type="InterPro" id="IPR001138">
    <property type="entry name" value="Zn2Cys6_DnaBD"/>
</dbReference>
<evidence type="ECO:0000256" key="2">
    <source>
        <dbReference type="ARBA" id="ARBA00023015"/>
    </source>
</evidence>
<evidence type="ECO:0000256" key="1">
    <source>
        <dbReference type="ARBA" id="ARBA00022723"/>
    </source>
</evidence>
<dbReference type="SUPFAM" id="SSF57701">
    <property type="entry name" value="Zn2/Cys6 DNA-binding domain"/>
    <property type="match status" value="1"/>
</dbReference>
<accession>A0A317SGV1</accession>
<evidence type="ECO:0000256" key="5">
    <source>
        <dbReference type="ARBA" id="ARBA00023242"/>
    </source>
</evidence>
<comment type="caution">
    <text evidence="8">The sequence shown here is derived from an EMBL/GenBank/DDBJ whole genome shotgun (WGS) entry which is preliminary data.</text>
</comment>
<evidence type="ECO:0000256" key="3">
    <source>
        <dbReference type="ARBA" id="ARBA00023125"/>
    </source>
</evidence>
<dbReference type="InterPro" id="IPR050797">
    <property type="entry name" value="Carb_Metab_Trans_Reg"/>
</dbReference>
<organism evidence="8 9">
    <name type="scientific">Tuber magnatum</name>
    <name type="common">white Piedmont truffle</name>
    <dbReference type="NCBI Taxonomy" id="42249"/>
    <lineage>
        <taxon>Eukaryota</taxon>
        <taxon>Fungi</taxon>
        <taxon>Dikarya</taxon>
        <taxon>Ascomycota</taxon>
        <taxon>Pezizomycotina</taxon>
        <taxon>Pezizomycetes</taxon>
        <taxon>Pezizales</taxon>
        <taxon>Tuberaceae</taxon>
        <taxon>Tuber</taxon>
    </lineage>
</organism>
<feature type="region of interest" description="Disordered" evidence="6">
    <location>
        <begin position="68"/>
        <end position="100"/>
    </location>
</feature>
<keyword evidence="1" id="KW-0479">Metal-binding</keyword>
<keyword evidence="2" id="KW-0805">Transcription regulation</keyword>
<dbReference type="GO" id="GO:0008270">
    <property type="term" value="F:zinc ion binding"/>
    <property type="evidence" value="ECO:0007669"/>
    <property type="project" value="InterPro"/>
</dbReference>
<evidence type="ECO:0000256" key="6">
    <source>
        <dbReference type="SAM" id="MobiDB-lite"/>
    </source>
</evidence>
<dbReference type="GO" id="GO:0000981">
    <property type="term" value="F:DNA-binding transcription factor activity, RNA polymerase II-specific"/>
    <property type="evidence" value="ECO:0007669"/>
    <property type="project" value="InterPro"/>
</dbReference>
<dbReference type="SMART" id="SM00906">
    <property type="entry name" value="Fungal_trans"/>
    <property type="match status" value="1"/>
</dbReference>
<protein>
    <recommendedName>
        <fullName evidence="7">Zn(2)-C6 fungal-type domain-containing protein</fullName>
    </recommendedName>
</protein>
<dbReference type="Proteomes" id="UP000246991">
    <property type="component" value="Unassembled WGS sequence"/>
</dbReference>
<keyword evidence="3" id="KW-0238">DNA-binding</keyword>
<keyword evidence="4" id="KW-0804">Transcription</keyword>
<dbReference type="PROSITE" id="PS50048">
    <property type="entry name" value="ZN2_CY6_FUNGAL_2"/>
    <property type="match status" value="1"/>
</dbReference>
<keyword evidence="9" id="KW-1185">Reference proteome</keyword>
<keyword evidence="5" id="KW-0539">Nucleus</keyword>
<gene>
    <name evidence="8" type="ORF">C7212DRAFT_284522</name>
</gene>
<evidence type="ECO:0000313" key="9">
    <source>
        <dbReference type="Proteomes" id="UP000246991"/>
    </source>
</evidence>
<dbReference type="CDD" id="cd12148">
    <property type="entry name" value="fungal_TF_MHR"/>
    <property type="match status" value="1"/>
</dbReference>
<evidence type="ECO:0000259" key="7">
    <source>
        <dbReference type="PROSITE" id="PS50048"/>
    </source>
</evidence>
<dbReference type="OrthoDB" id="3365636at2759"/>
<feature type="compositionally biased region" description="Polar residues" evidence="6">
    <location>
        <begin position="71"/>
        <end position="99"/>
    </location>
</feature>
<proteinExistence type="predicted"/>
<dbReference type="EMBL" id="PYWC01000076">
    <property type="protein sequence ID" value="PWW73643.1"/>
    <property type="molecule type" value="Genomic_DNA"/>
</dbReference>
<dbReference type="PANTHER" id="PTHR31668">
    <property type="entry name" value="GLUCOSE TRANSPORT TRANSCRIPTION REGULATOR RGT1-RELATED-RELATED"/>
    <property type="match status" value="1"/>
</dbReference>
<dbReference type="InterPro" id="IPR036864">
    <property type="entry name" value="Zn2-C6_fun-type_DNA-bd_sf"/>
</dbReference>
<reference evidence="8 9" key="1">
    <citation type="submission" date="2018-03" db="EMBL/GenBank/DDBJ databases">
        <title>Genomes of Pezizomycetes fungi and the evolution of truffles.</title>
        <authorList>
            <person name="Murat C."/>
            <person name="Payen T."/>
            <person name="Noel B."/>
            <person name="Kuo A."/>
            <person name="Martin F.M."/>
        </authorList>
    </citation>
    <scope>NUCLEOTIDE SEQUENCE [LARGE SCALE GENOMIC DNA]</scope>
    <source>
        <strain evidence="8">091103-1</strain>
    </source>
</reference>
<dbReference type="Gene3D" id="4.10.240.10">
    <property type="entry name" value="Zn(2)-C6 fungal-type DNA-binding domain"/>
    <property type="match status" value="1"/>
</dbReference>